<feature type="region of interest" description="Disordered" evidence="1">
    <location>
        <begin position="115"/>
        <end position="166"/>
    </location>
</feature>
<keyword evidence="3" id="KW-1185">Reference proteome</keyword>
<evidence type="ECO:0000313" key="3">
    <source>
        <dbReference type="Proteomes" id="UP001432322"/>
    </source>
</evidence>
<feature type="compositionally biased region" description="Polar residues" evidence="1">
    <location>
        <begin position="115"/>
        <end position="129"/>
    </location>
</feature>
<comment type="caution">
    <text evidence="2">The sequence shown here is derived from an EMBL/GenBank/DDBJ whole genome shotgun (WGS) entry which is preliminary data.</text>
</comment>
<evidence type="ECO:0000256" key="1">
    <source>
        <dbReference type="SAM" id="MobiDB-lite"/>
    </source>
</evidence>
<sequence length="166" mass="19179">MRFDDNTHFKFGWMGETRRFILNNSLPNMLSEVRKRVVAAVGNENVKMTWHDGASANVLESEEDMKAALDFTDSIENPYNVIPYVAIWLFPTASPANLDGISSLTQEFNQLTTDGSASIERNQEVLSNSNEDRERNIEKKEEEMKRREEEVEKREGILAMREDKFE</sequence>
<dbReference type="EMBL" id="BTSY01000001">
    <property type="protein sequence ID" value="GMT10337.1"/>
    <property type="molecule type" value="Genomic_DNA"/>
</dbReference>
<dbReference type="Proteomes" id="UP001432322">
    <property type="component" value="Unassembled WGS sequence"/>
</dbReference>
<proteinExistence type="predicted"/>
<reference evidence="2" key="1">
    <citation type="submission" date="2023-10" db="EMBL/GenBank/DDBJ databases">
        <title>Genome assembly of Pristionchus species.</title>
        <authorList>
            <person name="Yoshida K."/>
            <person name="Sommer R.J."/>
        </authorList>
    </citation>
    <scope>NUCLEOTIDE SEQUENCE</scope>
    <source>
        <strain evidence="2">RS5133</strain>
    </source>
</reference>
<evidence type="ECO:0000313" key="2">
    <source>
        <dbReference type="EMBL" id="GMT10337.1"/>
    </source>
</evidence>
<dbReference type="AlphaFoldDB" id="A0AAV5UUU1"/>
<name>A0AAV5UUU1_9BILA</name>
<feature type="non-terminal residue" evidence="2">
    <location>
        <position position="166"/>
    </location>
</feature>
<gene>
    <name evidence="2" type="ORF">PFISCL1PPCAC_1634</name>
</gene>
<feature type="compositionally biased region" description="Basic and acidic residues" evidence="1">
    <location>
        <begin position="130"/>
        <end position="166"/>
    </location>
</feature>
<accession>A0AAV5UUU1</accession>
<protein>
    <submittedName>
        <fullName evidence="2">Uncharacterized protein</fullName>
    </submittedName>
</protein>
<organism evidence="2 3">
    <name type="scientific">Pristionchus fissidentatus</name>
    <dbReference type="NCBI Taxonomy" id="1538716"/>
    <lineage>
        <taxon>Eukaryota</taxon>
        <taxon>Metazoa</taxon>
        <taxon>Ecdysozoa</taxon>
        <taxon>Nematoda</taxon>
        <taxon>Chromadorea</taxon>
        <taxon>Rhabditida</taxon>
        <taxon>Rhabditina</taxon>
        <taxon>Diplogasteromorpha</taxon>
        <taxon>Diplogasteroidea</taxon>
        <taxon>Neodiplogasteridae</taxon>
        <taxon>Pristionchus</taxon>
    </lineage>
</organism>